<dbReference type="STRING" id="595536.GCA_000178815_01137"/>
<dbReference type="GO" id="GO:0004146">
    <property type="term" value="F:dihydrofolate reductase activity"/>
    <property type="evidence" value="ECO:0007669"/>
    <property type="project" value="UniProtKB-EC"/>
</dbReference>
<dbReference type="GO" id="GO:0046654">
    <property type="term" value="P:tetrahydrofolate biosynthetic process"/>
    <property type="evidence" value="ECO:0007669"/>
    <property type="project" value="UniProtKB-UniPathway"/>
</dbReference>
<dbReference type="RefSeq" id="WP_003611603.1">
    <property type="nucleotide sequence ID" value="NZ_ADVE02000001.1"/>
</dbReference>
<keyword evidence="11" id="KW-1185">Reference proteome</keyword>
<comment type="catalytic activity">
    <reaction evidence="8">
        <text>(6S)-5,6,7,8-tetrahydrofolate + NADP(+) = 7,8-dihydrofolate + NADPH + H(+)</text>
        <dbReference type="Rhea" id="RHEA:15009"/>
        <dbReference type="ChEBI" id="CHEBI:15378"/>
        <dbReference type="ChEBI" id="CHEBI:57451"/>
        <dbReference type="ChEBI" id="CHEBI:57453"/>
        <dbReference type="ChEBI" id="CHEBI:57783"/>
        <dbReference type="ChEBI" id="CHEBI:58349"/>
        <dbReference type="EC" id="1.5.1.3"/>
    </reaction>
</comment>
<keyword evidence="5 8" id="KW-0521">NADP</keyword>
<dbReference type="GO" id="GO:0005829">
    <property type="term" value="C:cytosol"/>
    <property type="evidence" value="ECO:0007669"/>
    <property type="project" value="TreeGrafter"/>
</dbReference>
<comment type="pathway">
    <text evidence="1 8">Cofactor biosynthesis; tetrahydrofolate biosynthesis; 5,6,7,8-tetrahydrofolate from 7,8-dihydrofolate: step 1/1.</text>
</comment>
<dbReference type="InterPro" id="IPR024072">
    <property type="entry name" value="DHFR-like_dom_sf"/>
</dbReference>
<dbReference type="PIRSF" id="PIRSF000194">
    <property type="entry name" value="DHFR"/>
    <property type="match status" value="1"/>
</dbReference>
<dbReference type="GO" id="GO:0046655">
    <property type="term" value="P:folic acid metabolic process"/>
    <property type="evidence" value="ECO:0007669"/>
    <property type="project" value="TreeGrafter"/>
</dbReference>
<evidence type="ECO:0000313" key="10">
    <source>
        <dbReference type="EMBL" id="ATQ69963.1"/>
    </source>
</evidence>
<proteinExistence type="inferred from homology"/>
<evidence type="ECO:0000313" key="11">
    <source>
        <dbReference type="Proteomes" id="UP000230709"/>
    </source>
</evidence>
<dbReference type="InterPro" id="IPR012259">
    <property type="entry name" value="DHFR"/>
</dbReference>
<dbReference type="PRINTS" id="PR00070">
    <property type="entry name" value="DHFR"/>
</dbReference>
<evidence type="ECO:0000256" key="5">
    <source>
        <dbReference type="ARBA" id="ARBA00022857"/>
    </source>
</evidence>
<evidence type="ECO:0000256" key="8">
    <source>
        <dbReference type="PIRNR" id="PIRNR000194"/>
    </source>
</evidence>
<gene>
    <name evidence="10" type="ORF">CQW49_20290</name>
</gene>
<evidence type="ECO:0000256" key="7">
    <source>
        <dbReference type="ARBA" id="ARBA00025067"/>
    </source>
</evidence>
<dbReference type="EMBL" id="CP023737">
    <property type="protein sequence ID" value="ATQ69963.1"/>
    <property type="molecule type" value="Genomic_DNA"/>
</dbReference>
<dbReference type="InterPro" id="IPR001796">
    <property type="entry name" value="DHFR_dom"/>
</dbReference>
<comment type="similarity">
    <text evidence="2 8">Belongs to the dihydrofolate reductase family.</text>
</comment>
<dbReference type="EC" id="1.5.1.3" evidence="3 8"/>
<dbReference type="UniPathway" id="UPA00077">
    <property type="reaction ID" value="UER00158"/>
</dbReference>
<dbReference type="AlphaFoldDB" id="A0A2D2D4R7"/>
<evidence type="ECO:0000256" key="2">
    <source>
        <dbReference type="ARBA" id="ARBA00009539"/>
    </source>
</evidence>
<organism evidence="10 11">
    <name type="scientific">Methylosinus trichosporium (strain ATCC 35070 / NCIMB 11131 / UNIQEM 75 / OB3b)</name>
    <dbReference type="NCBI Taxonomy" id="595536"/>
    <lineage>
        <taxon>Bacteria</taxon>
        <taxon>Pseudomonadati</taxon>
        <taxon>Pseudomonadota</taxon>
        <taxon>Alphaproteobacteria</taxon>
        <taxon>Hyphomicrobiales</taxon>
        <taxon>Methylocystaceae</taxon>
        <taxon>Methylosinus</taxon>
    </lineage>
</organism>
<dbReference type="PROSITE" id="PS51330">
    <property type="entry name" value="DHFR_2"/>
    <property type="match status" value="1"/>
</dbReference>
<dbReference type="Proteomes" id="UP000230709">
    <property type="component" value="Chromosome"/>
</dbReference>
<feature type="domain" description="DHFR" evidence="9">
    <location>
        <begin position="4"/>
        <end position="168"/>
    </location>
</feature>
<evidence type="ECO:0000256" key="4">
    <source>
        <dbReference type="ARBA" id="ARBA00022563"/>
    </source>
</evidence>
<keyword evidence="6 8" id="KW-0560">Oxidoreductase</keyword>
<dbReference type="Gene3D" id="3.40.430.10">
    <property type="entry name" value="Dihydrofolate Reductase, subunit A"/>
    <property type="match status" value="1"/>
</dbReference>
<dbReference type="PANTHER" id="PTHR48069">
    <property type="entry name" value="DIHYDROFOLATE REDUCTASE"/>
    <property type="match status" value="1"/>
</dbReference>
<dbReference type="Pfam" id="PF00186">
    <property type="entry name" value="DHFR_1"/>
    <property type="match status" value="1"/>
</dbReference>
<dbReference type="CDD" id="cd00209">
    <property type="entry name" value="DHFR"/>
    <property type="match status" value="1"/>
</dbReference>
<dbReference type="GO" id="GO:0046452">
    <property type="term" value="P:dihydrofolate metabolic process"/>
    <property type="evidence" value="ECO:0007669"/>
    <property type="project" value="TreeGrafter"/>
</dbReference>
<comment type="function">
    <text evidence="7 8">Key enzyme in folate metabolism. Catalyzes an essential reaction for de novo glycine and purine synthesis, and for DNA precursor synthesis.</text>
</comment>
<name>A0A2D2D4R7_METT3</name>
<evidence type="ECO:0000256" key="1">
    <source>
        <dbReference type="ARBA" id="ARBA00004903"/>
    </source>
</evidence>
<dbReference type="PANTHER" id="PTHR48069:SF3">
    <property type="entry name" value="DIHYDROFOLATE REDUCTASE"/>
    <property type="match status" value="1"/>
</dbReference>
<evidence type="ECO:0000259" key="9">
    <source>
        <dbReference type="PROSITE" id="PS51330"/>
    </source>
</evidence>
<reference evidence="11" key="1">
    <citation type="submission" date="2017-10" db="EMBL/GenBank/DDBJ databases">
        <title>Completed PacBio SMRT sequence of Methylosinus trichosporium OB3b reveals presence of a third large plasmid.</title>
        <authorList>
            <person name="Charles T.C."/>
            <person name="Lynch M.D.J."/>
            <person name="Heil J.R."/>
            <person name="Cheng J."/>
        </authorList>
    </citation>
    <scope>NUCLEOTIDE SEQUENCE [LARGE SCALE GENOMIC DNA]</scope>
    <source>
        <strain evidence="11">OB3b</strain>
    </source>
</reference>
<dbReference type="KEGG" id="mtw:CQW49_20290"/>
<sequence>MTPTLTFVVAAARNGVIGARGRTPWRLPTDLKRFRELTWGKPLLMGRRTFDSIGRLLPGRETLVLSRDPSFHPAGAHVARTPQEALRHAESLALAMGAQEAAVAGGAEIFAAFLPLADVIHLTEVALTVEGDAIFPALDPREWRETERLTPPRAAEDEADCAFVRLERTSGREAQTAVAGEEA</sequence>
<dbReference type="GO" id="GO:0050661">
    <property type="term" value="F:NADP binding"/>
    <property type="evidence" value="ECO:0007669"/>
    <property type="project" value="InterPro"/>
</dbReference>
<dbReference type="GO" id="GO:0006730">
    <property type="term" value="P:one-carbon metabolic process"/>
    <property type="evidence" value="ECO:0007669"/>
    <property type="project" value="UniProtKB-KW"/>
</dbReference>
<evidence type="ECO:0000256" key="3">
    <source>
        <dbReference type="ARBA" id="ARBA00012856"/>
    </source>
</evidence>
<keyword evidence="4 8" id="KW-0554">One-carbon metabolism</keyword>
<evidence type="ECO:0000256" key="6">
    <source>
        <dbReference type="ARBA" id="ARBA00023002"/>
    </source>
</evidence>
<accession>A0A2D2D4R7</accession>
<protein>
    <recommendedName>
        <fullName evidence="3 8">Dihydrofolate reductase</fullName>
        <ecNumber evidence="3 8">1.5.1.3</ecNumber>
    </recommendedName>
</protein>
<dbReference type="SUPFAM" id="SSF53597">
    <property type="entry name" value="Dihydrofolate reductase-like"/>
    <property type="match status" value="1"/>
</dbReference>